<dbReference type="Gene3D" id="3.40.120.10">
    <property type="entry name" value="Alpha-D-Glucose-1,6-Bisphosphate, subunit A, domain 3"/>
    <property type="match status" value="3"/>
</dbReference>
<dbReference type="PANTHER" id="PTHR45745">
    <property type="entry name" value="PHOSPHOMANNOMUTASE 45A"/>
    <property type="match status" value="1"/>
</dbReference>
<dbReference type="SUPFAM" id="SSF55957">
    <property type="entry name" value="Phosphoglucomutase, C-terminal domain"/>
    <property type="match status" value="1"/>
</dbReference>
<dbReference type="PANTHER" id="PTHR45745:SF1">
    <property type="entry name" value="PHOSPHOGLUCOMUTASE 2B-RELATED"/>
    <property type="match status" value="1"/>
</dbReference>
<evidence type="ECO:0000256" key="5">
    <source>
        <dbReference type="ARBA" id="ARBA00022842"/>
    </source>
</evidence>
<feature type="domain" description="Alpha-D-phosphohexomutase alpha/beta/alpha" evidence="10">
    <location>
        <begin position="323"/>
        <end position="448"/>
    </location>
</feature>
<dbReference type="InterPro" id="IPR005841">
    <property type="entry name" value="Alpha-D-phosphohexomutase_SF"/>
</dbReference>
<dbReference type="InterPro" id="IPR005845">
    <property type="entry name" value="A-D-PHexomutase_a/b/a-II"/>
</dbReference>
<name>A0ABT3RFK5_9BACT</name>
<evidence type="ECO:0000256" key="4">
    <source>
        <dbReference type="ARBA" id="ARBA00022723"/>
    </source>
</evidence>
<keyword evidence="4 7" id="KW-0479">Metal-binding</keyword>
<dbReference type="InterPro" id="IPR036900">
    <property type="entry name" value="A-D-PHexomutase_C_sf"/>
</dbReference>
<gene>
    <name evidence="11" type="ORF">OO017_09885</name>
</gene>
<evidence type="ECO:0000256" key="1">
    <source>
        <dbReference type="ARBA" id="ARBA00001946"/>
    </source>
</evidence>
<proteinExistence type="inferred from homology"/>
<dbReference type="InterPro" id="IPR016066">
    <property type="entry name" value="A-D-PHexomutase_CS"/>
</dbReference>
<evidence type="ECO:0000259" key="9">
    <source>
        <dbReference type="Pfam" id="PF02879"/>
    </source>
</evidence>
<dbReference type="InterPro" id="IPR005844">
    <property type="entry name" value="A-D-PHexomutase_a/b/a-I"/>
</dbReference>
<dbReference type="SUPFAM" id="SSF53738">
    <property type="entry name" value="Phosphoglucomutase, first 3 domains"/>
    <property type="match status" value="3"/>
</dbReference>
<feature type="domain" description="Alpha-D-phosphohexomutase alpha/beta/alpha" evidence="8">
    <location>
        <begin position="47"/>
        <end position="185"/>
    </location>
</feature>
<reference evidence="11 12" key="1">
    <citation type="submission" date="2022-11" db="EMBL/GenBank/DDBJ databases">
        <title>The characterization of three novel Bacteroidetes species and genomic analysis of their roles in tidal elemental geochemical cycles.</title>
        <authorList>
            <person name="Ma K.-J."/>
        </authorList>
    </citation>
    <scope>NUCLEOTIDE SEQUENCE [LARGE SCALE GENOMIC DNA]</scope>
    <source>
        <strain evidence="11 12">M82</strain>
    </source>
</reference>
<evidence type="ECO:0000313" key="11">
    <source>
        <dbReference type="EMBL" id="MCX2740253.1"/>
    </source>
</evidence>
<dbReference type="InterPro" id="IPR016055">
    <property type="entry name" value="A-D-PHexomutase_a/b/a-I/II/III"/>
</dbReference>
<dbReference type="EMBL" id="JAPFQO010000006">
    <property type="protein sequence ID" value="MCX2740253.1"/>
    <property type="molecule type" value="Genomic_DNA"/>
</dbReference>
<dbReference type="RefSeq" id="WP_266052315.1">
    <property type="nucleotide sequence ID" value="NZ_JAPFQO010000006.1"/>
</dbReference>
<evidence type="ECO:0000259" key="8">
    <source>
        <dbReference type="Pfam" id="PF02878"/>
    </source>
</evidence>
<sequence>MIDTSIKQKIDQWLAGNYDEATKSEISGMLERNEHEALSDAFYRDLEFGTGGLRGIMGAGSNRMNRYTLGMATQGLCNYLKQNFPDEQVKVAIAHDCRNNSDVFARIAAEIFSANGIKVYLFKALRPTPELSFAIRHLGCQSGVVVTASHNPKEYNGYKVYWNDGAQVTAPHDKNIIGEVNKITSIDEVKFQPNPELIEMIGEELDEAYMQEVLKLSISQEAIKRQHDLKIVFSSIHGTGITLVPEVLKRFGFTNVHVVQEQAEPNGNFPTVVYPNPEEKEAMTLALNKAKEIDADLVLATDPDSDRVGIAVKNQKGEFVLLNGNQTGALLINYLLQAWQKAGKLTGKEFVVKTIVTTDLIKEIADSYNVTMYETLTGFKYIAEVIREKEGKEVYIGGGEESYGYMIGDFVRDKDAISACALIAEIAAVAKDNGQSLFEMMVSMYEKYNFYKEELLSITKKGQRGAEEIQQMMADMRSNPPKQIAGSDVVEVRDYKMSTRKLIMTGEEHKLTLESSNVLQYVTEDGSKISARPSGTEPKIKFYISVNEPLASAADYDATEQKLNQKIEQMLKDLKLK</sequence>
<comment type="cofactor">
    <cofactor evidence="1">
        <name>Mg(2+)</name>
        <dbReference type="ChEBI" id="CHEBI:18420"/>
    </cofactor>
</comment>
<dbReference type="Gene3D" id="3.30.310.50">
    <property type="entry name" value="Alpha-D-phosphohexomutase, C-terminal domain"/>
    <property type="match status" value="1"/>
</dbReference>
<evidence type="ECO:0000256" key="3">
    <source>
        <dbReference type="ARBA" id="ARBA00022553"/>
    </source>
</evidence>
<dbReference type="PROSITE" id="PS00710">
    <property type="entry name" value="PGM_PMM"/>
    <property type="match status" value="1"/>
</dbReference>
<evidence type="ECO:0000313" key="12">
    <source>
        <dbReference type="Proteomes" id="UP001207228"/>
    </source>
</evidence>
<feature type="domain" description="Alpha-D-phosphohexomutase alpha/beta/alpha" evidence="9">
    <location>
        <begin position="208"/>
        <end position="313"/>
    </location>
</feature>
<organism evidence="11 12">
    <name type="scientific">Pontibacter anaerobius</name>
    <dbReference type="NCBI Taxonomy" id="2993940"/>
    <lineage>
        <taxon>Bacteria</taxon>
        <taxon>Pseudomonadati</taxon>
        <taxon>Bacteroidota</taxon>
        <taxon>Cytophagia</taxon>
        <taxon>Cytophagales</taxon>
        <taxon>Hymenobacteraceae</taxon>
        <taxon>Pontibacter</taxon>
    </lineage>
</organism>
<keyword evidence="3" id="KW-0597">Phosphoprotein</keyword>
<evidence type="ECO:0000256" key="7">
    <source>
        <dbReference type="RuleBase" id="RU004326"/>
    </source>
</evidence>
<protein>
    <submittedName>
        <fullName evidence="11">Phospho-sugar mutase</fullName>
    </submittedName>
</protein>
<dbReference type="Pfam" id="PF02880">
    <property type="entry name" value="PGM_PMM_III"/>
    <property type="match status" value="1"/>
</dbReference>
<keyword evidence="12" id="KW-1185">Reference proteome</keyword>
<dbReference type="Pfam" id="PF02878">
    <property type="entry name" value="PGM_PMM_I"/>
    <property type="match status" value="1"/>
</dbReference>
<evidence type="ECO:0000256" key="2">
    <source>
        <dbReference type="ARBA" id="ARBA00010231"/>
    </source>
</evidence>
<accession>A0ABT3RFK5</accession>
<dbReference type="InterPro" id="IPR005846">
    <property type="entry name" value="A-D-PHexomutase_a/b/a-III"/>
</dbReference>
<evidence type="ECO:0000256" key="6">
    <source>
        <dbReference type="ARBA" id="ARBA00023235"/>
    </source>
</evidence>
<dbReference type="PRINTS" id="PR00509">
    <property type="entry name" value="PGMPMM"/>
</dbReference>
<evidence type="ECO:0000259" key="10">
    <source>
        <dbReference type="Pfam" id="PF02880"/>
    </source>
</evidence>
<comment type="similarity">
    <text evidence="2 7">Belongs to the phosphohexose mutase family.</text>
</comment>
<dbReference type="Proteomes" id="UP001207228">
    <property type="component" value="Unassembled WGS sequence"/>
</dbReference>
<dbReference type="CDD" id="cd05799">
    <property type="entry name" value="PGM2"/>
    <property type="match status" value="1"/>
</dbReference>
<dbReference type="Pfam" id="PF02879">
    <property type="entry name" value="PGM_PMM_II"/>
    <property type="match status" value="1"/>
</dbReference>
<comment type="caution">
    <text evidence="11">The sequence shown here is derived from an EMBL/GenBank/DDBJ whole genome shotgun (WGS) entry which is preliminary data.</text>
</comment>
<keyword evidence="6" id="KW-0413">Isomerase</keyword>
<keyword evidence="5 7" id="KW-0460">Magnesium</keyword>